<accession>A0A8J4T5T3</accession>
<evidence type="ECO:0000256" key="1">
    <source>
        <dbReference type="SAM" id="MobiDB-lite"/>
    </source>
</evidence>
<organism evidence="2 3">
    <name type="scientific">Paragonimus heterotremus</name>
    <dbReference type="NCBI Taxonomy" id="100268"/>
    <lineage>
        <taxon>Eukaryota</taxon>
        <taxon>Metazoa</taxon>
        <taxon>Spiralia</taxon>
        <taxon>Lophotrochozoa</taxon>
        <taxon>Platyhelminthes</taxon>
        <taxon>Trematoda</taxon>
        <taxon>Digenea</taxon>
        <taxon>Plagiorchiida</taxon>
        <taxon>Troglotremata</taxon>
        <taxon>Troglotrematidae</taxon>
        <taxon>Paragonimus</taxon>
    </lineage>
</organism>
<reference evidence="2" key="1">
    <citation type="submission" date="2019-05" db="EMBL/GenBank/DDBJ databases">
        <title>Annotation for the trematode Paragonimus heterotremus.</title>
        <authorList>
            <person name="Choi Y.-J."/>
        </authorList>
    </citation>
    <scope>NUCLEOTIDE SEQUENCE</scope>
    <source>
        <strain evidence="2">LC</strain>
    </source>
</reference>
<dbReference type="AlphaFoldDB" id="A0A8J4T5T3"/>
<name>A0A8J4T5T3_9TREM</name>
<comment type="caution">
    <text evidence="2">The sequence shown here is derived from an EMBL/GenBank/DDBJ whole genome shotgun (WGS) entry which is preliminary data.</text>
</comment>
<dbReference type="OrthoDB" id="6261753at2759"/>
<keyword evidence="3" id="KW-1185">Reference proteome</keyword>
<feature type="region of interest" description="Disordered" evidence="1">
    <location>
        <begin position="614"/>
        <end position="637"/>
    </location>
</feature>
<dbReference type="Proteomes" id="UP000748531">
    <property type="component" value="Unassembled WGS sequence"/>
</dbReference>
<feature type="compositionally biased region" description="Polar residues" evidence="1">
    <location>
        <begin position="614"/>
        <end position="632"/>
    </location>
</feature>
<sequence length="748" mass="83022">MSFRNDLIYCWQSFNWPDPCQLSFYCSEGTALIESVQPIIMMVHANVVCRNLKLLRFNFEESGIPSTPDMFLSFFKTPRKTHFITVLRFLLRSFDGTLLDRELKQHACPTSEAAFKFAASNCFRIIRAKLTLPCTFYRVMGYPGGAVGIEFLSVLSTFVLESRLSNLLGCIVFCLTLTIFILESDVNNVIKNVHDLIEAQLQDDAAFTVCCSYLKSLIAKRDAQLAAANETMKNTSLKINQFAAEHGLLDKVDTLTYINGPTDTFQTYQERMISRVITNRKCLEQLLADHSSSTQPQLSTVLCHWPGSSPTVLDGQQLKSMRIPRLLFEQVPGGNCDSIREGEEVNLHRLFNCFDSLFATASRLLDLPSCSDVDTAAPITTTDSPPTAEFLEQSDPHVFNDSVVSWGLRVLQRASAPLFQFSTLHSSIHDSHPSSDKLDDLVKEMQSSIASRQPSGLVDSFQQLGRLSLSSPWQFIPANLRSLTPTMRDDAIRNVLLKSNDRASSSLDHISVLTGLRLSPNTIPSRSSTTKATNVSRSPVSKVELMSGSSLFYHETGQFSAVSVPSPLSTIMYDSVITPNVREFVSRQVSESLSPNSRDISPFFSPNLSAGSVYQPSNQLSGPADSAENQLNGAPIPRFTDQTESLQLRRQQTSTSSISLSFSSSVKSVDRSSNSLLGQCRDAPRTALKPLENVINSKTEAMDSQNFLRNLDFSLKRMDNLLEEAEQDSFNLIGDSMEFLDQLVPSSP</sequence>
<dbReference type="EMBL" id="LUCH01000400">
    <property type="protein sequence ID" value="KAF5405245.1"/>
    <property type="molecule type" value="Genomic_DNA"/>
</dbReference>
<evidence type="ECO:0000313" key="3">
    <source>
        <dbReference type="Proteomes" id="UP000748531"/>
    </source>
</evidence>
<evidence type="ECO:0000313" key="2">
    <source>
        <dbReference type="EMBL" id="KAF5405245.1"/>
    </source>
</evidence>
<protein>
    <submittedName>
        <fullName evidence="2">Uncharacterized protein</fullName>
    </submittedName>
</protein>
<gene>
    <name evidence="2" type="ORF">PHET_01313</name>
</gene>
<proteinExistence type="predicted"/>